<sequence>MVHKKPGICGLKPLLGFFVDAGKAAAAAERLTKFASVAILRHQSG</sequence>
<protein>
    <submittedName>
        <fullName evidence="1">Uncharacterized protein</fullName>
    </submittedName>
</protein>
<name>A0A0J1BKS3_RHOIS</name>
<proteinExistence type="predicted"/>
<organism evidence="1 2">
    <name type="scientific">Rhodopirellula islandica</name>
    <dbReference type="NCBI Taxonomy" id="595434"/>
    <lineage>
        <taxon>Bacteria</taxon>
        <taxon>Pseudomonadati</taxon>
        <taxon>Planctomycetota</taxon>
        <taxon>Planctomycetia</taxon>
        <taxon>Pirellulales</taxon>
        <taxon>Pirellulaceae</taxon>
        <taxon>Rhodopirellula</taxon>
    </lineage>
</organism>
<reference evidence="1" key="1">
    <citation type="submission" date="2015-05" db="EMBL/GenBank/DDBJ databases">
        <title>Permanent draft genome of Rhodopirellula islandicus K833.</title>
        <authorList>
            <person name="Kizina J."/>
            <person name="Richter M."/>
            <person name="Glockner F.O."/>
            <person name="Harder J."/>
        </authorList>
    </citation>
    <scope>NUCLEOTIDE SEQUENCE [LARGE SCALE GENOMIC DNA]</scope>
    <source>
        <strain evidence="1">K833</strain>
    </source>
</reference>
<dbReference type="EMBL" id="LECT01000007">
    <property type="protein sequence ID" value="KLU07028.1"/>
    <property type="molecule type" value="Genomic_DNA"/>
</dbReference>
<dbReference type="Proteomes" id="UP000036367">
    <property type="component" value="Unassembled WGS sequence"/>
</dbReference>
<dbReference type="AlphaFoldDB" id="A0A0J1BKS3"/>
<comment type="caution">
    <text evidence="1">The sequence shown here is derived from an EMBL/GenBank/DDBJ whole genome shotgun (WGS) entry which is preliminary data.</text>
</comment>
<dbReference type="STRING" id="595434.RISK_000829"/>
<dbReference type="PATRIC" id="fig|595434.4.peg.801"/>
<evidence type="ECO:0000313" key="2">
    <source>
        <dbReference type="Proteomes" id="UP000036367"/>
    </source>
</evidence>
<evidence type="ECO:0000313" key="1">
    <source>
        <dbReference type="EMBL" id="KLU07028.1"/>
    </source>
</evidence>
<gene>
    <name evidence="1" type="ORF">RISK_000829</name>
</gene>
<keyword evidence="2" id="KW-1185">Reference proteome</keyword>
<accession>A0A0J1BKS3</accession>